<comment type="caution">
    <text evidence="3">The sequence shown here is derived from an EMBL/GenBank/DDBJ whole genome shotgun (WGS) entry which is preliminary data.</text>
</comment>
<dbReference type="GO" id="GO:0004521">
    <property type="term" value="F:RNA endonuclease activity"/>
    <property type="evidence" value="ECO:0007669"/>
    <property type="project" value="TreeGrafter"/>
</dbReference>
<dbReference type="OrthoDB" id="4225032at2"/>
<evidence type="ECO:0000256" key="1">
    <source>
        <dbReference type="ARBA" id="ARBA00007521"/>
    </source>
</evidence>
<dbReference type="Pfam" id="PF02452">
    <property type="entry name" value="PemK_toxin"/>
    <property type="match status" value="1"/>
</dbReference>
<keyword evidence="4" id="KW-1185">Reference proteome</keyword>
<comment type="similarity">
    <text evidence="1">Belongs to the PemK/MazF family.</text>
</comment>
<dbReference type="GO" id="GO:0016075">
    <property type="term" value="P:rRNA catabolic process"/>
    <property type="evidence" value="ECO:0007669"/>
    <property type="project" value="TreeGrafter"/>
</dbReference>
<protein>
    <submittedName>
        <fullName evidence="3">mRNA interferase MazF</fullName>
    </submittedName>
</protein>
<evidence type="ECO:0000256" key="2">
    <source>
        <dbReference type="ARBA" id="ARBA00022649"/>
    </source>
</evidence>
<organism evidence="3 4">
    <name type="scientific">Isoptericola jiangsuensis</name>
    <dbReference type="NCBI Taxonomy" id="548579"/>
    <lineage>
        <taxon>Bacteria</taxon>
        <taxon>Bacillati</taxon>
        <taxon>Actinomycetota</taxon>
        <taxon>Actinomycetes</taxon>
        <taxon>Micrococcales</taxon>
        <taxon>Promicromonosporaceae</taxon>
        <taxon>Isoptericola</taxon>
    </lineage>
</organism>
<dbReference type="GO" id="GO:0006402">
    <property type="term" value="P:mRNA catabolic process"/>
    <property type="evidence" value="ECO:0007669"/>
    <property type="project" value="TreeGrafter"/>
</dbReference>
<dbReference type="InterPro" id="IPR003477">
    <property type="entry name" value="PemK-like"/>
</dbReference>
<reference evidence="3 4" key="1">
    <citation type="submission" date="2017-10" db="EMBL/GenBank/DDBJ databases">
        <title>Sequencing the genomes of 1000 actinobacteria strains.</title>
        <authorList>
            <person name="Klenk H.-P."/>
        </authorList>
    </citation>
    <scope>NUCLEOTIDE SEQUENCE [LARGE SCALE GENOMIC DNA]</scope>
    <source>
        <strain evidence="3 4">DSM 21863</strain>
    </source>
</reference>
<proteinExistence type="inferred from homology"/>
<dbReference type="InterPro" id="IPR011067">
    <property type="entry name" value="Plasmid_toxin/cell-grow_inhib"/>
</dbReference>
<evidence type="ECO:0000313" key="3">
    <source>
        <dbReference type="EMBL" id="PFG43350.1"/>
    </source>
</evidence>
<dbReference type="PANTHER" id="PTHR33988">
    <property type="entry name" value="ENDORIBONUCLEASE MAZF-RELATED"/>
    <property type="match status" value="1"/>
</dbReference>
<dbReference type="GO" id="GO:0003677">
    <property type="term" value="F:DNA binding"/>
    <property type="evidence" value="ECO:0007669"/>
    <property type="project" value="InterPro"/>
</dbReference>
<gene>
    <name evidence="3" type="ORF">ATJ88_2036</name>
</gene>
<accession>A0A2A9EYP1</accession>
<dbReference type="PANTHER" id="PTHR33988:SF2">
    <property type="entry name" value="ENDORIBONUCLEASE MAZF"/>
    <property type="match status" value="1"/>
</dbReference>
<name>A0A2A9EYP1_9MICO</name>
<keyword evidence="2" id="KW-1277">Toxin-antitoxin system</keyword>
<dbReference type="Proteomes" id="UP000224130">
    <property type="component" value="Unassembled WGS sequence"/>
</dbReference>
<dbReference type="EMBL" id="PDJJ01000001">
    <property type="protein sequence ID" value="PFG43350.1"/>
    <property type="molecule type" value="Genomic_DNA"/>
</dbReference>
<sequence>MIRGAVYPVDLGSGRGHEQGGRRYGLVLSPSEAPWSVVTIVPTSTSAAPLSFRPQFEVAGRDTVFLVDQMRAVDVSYVGADLVDYLSADELAIVEEAVARYLGLPVEDL</sequence>
<dbReference type="SUPFAM" id="SSF50118">
    <property type="entry name" value="Cell growth inhibitor/plasmid maintenance toxic component"/>
    <property type="match status" value="1"/>
</dbReference>
<dbReference type="AlphaFoldDB" id="A0A2A9EYP1"/>
<evidence type="ECO:0000313" key="4">
    <source>
        <dbReference type="Proteomes" id="UP000224130"/>
    </source>
</evidence>
<dbReference type="Gene3D" id="2.30.30.110">
    <property type="match status" value="1"/>
</dbReference>